<dbReference type="SUPFAM" id="SSF46785">
    <property type="entry name" value="Winged helix' DNA-binding domain"/>
    <property type="match status" value="1"/>
</dbReference>
<dbReference type="CDD" id="cd07377">
    <property type="entry name" value="WHTH_GntR"/>
    <property type="match status" value="1"/>
</dbReference>
<keyword evidence="1" id="KW-0805">Transcription regulation</keyword>
<reference evidence="5 6" key="1">
    <citation type="submission" date="2018-10" db="EMBL/GenBank/DDBJ databases">
        <title>Sequencing the genomes of 1000 actinobacteria strains.</title>
        <authorList>
            <person name="Klenk H.-P."/>
        </authorList>
    </citation>
    <scope>NUCLEOTIDE SEQUENCE [LARGE SCALE GENOMIC DNA]</scope>
    <source>
        <strain evidence="5 6">DSM 45175</strain>
    </source>
</reference>
<protein>
    <submittedName>
        <fullName evidence="5">Regulatory GntR family protein</fullName>
    </submittedName>
</protein>
<dbReference type="EMBL" id="RBKT01000001">
    <property type="protein sequence ID" value="RKR91446.1"/>
    <property type="molecule type" value="Genomic_DNA"/>
</dbReference>
<dbReference type="Pfam" id="PF00392">
    <property type="entry name" value="GntR"/>
    <property type="match status" value="1"/>
</dbReference>
<accession>A0A495JR40</accession>
<dbReference type="GO" id="GO:0003677">
    <property type="term" value="F:DNA binding"/>
    <property type="evidence" value="ECO:0007669"/>
    <property type="project" value="UniProtKB-KW"/>
</dbReference>
<evidence type="ECO:0000313" key="5">
    <source>
        <dbReference type="EMBL" id="RKR91446.1"/>
    </source>
</evidence>
<dbReference type="Gene3D" id="1.10.10.10">
    <property type="entry name" value="Winged helix-like DNA-binding domain superfamily/Winged helix DNA-binding domain"/>
    <property type="match status" value="1"/>
</dbReference>
<dbReference type="AlphaFoldDB" id="A0A495JR40"/>
<keyword evidence="2" id="KW-0238">DNA-binding</keyword>
<dbReference type="PRINTS" id="PR00035">
    <property type="entry name" value="HTHGNTR"/>
</dbReference>
<evidence type="ECO:0000259" key="4">
    <source>
        <dbReference type="PROSITE" id="PS50949"/>
    </source>
</evidence>
<name>A0A495JR40_9ACTN</name>
<evidence type="ECO:0000313" key="6">
    <source>
        <dbReference type="Proteomes" id="UP000277671"/>
    </source>
</evidence>
<organism evidence="5 6">
    <name type="scientific">Micromonospora pisi</name>
    <dbReference type="NCBI Taxonomy" id="589240"/>
    <lineage>
        <taxon>Bacteria</taxon>
        <taxon>Bacillati</taxon>
        <taxon>Actinomycetota</taxon>
        <taxon>Actinomycetes</taxon>
        <taxon>Micromonosporales</taxon>
        <taxon>Micromonosporaceae</taxon>
        <taxon>Micromonospora</taxon>
    </lineage>
</organism>
<dbReference type="InterPro" id="IPR036388">
    <property type="entry name" value="WH-like_DNA-bd_sf"/>
</dbReference>
<comment type="caution">
    <text evidence="5">The sequence shown here is derived from an EMBL/GenBank/DDBJ whole genome shotgun (WGS) entry which is preliminary data.</text>
</comment>
<keyword evidence="6" id="KW-1185">Reference proteome</keyword>
<dbReference type="GO" id="GO:0003700">
    <property type="term" value="F:DNA-binding transcription factor activity"/>
    <property type="evidence" value="ECO:0007669"/>
    <property type="project" value="InterPro"/>
</dbReference>
<gene>
    <name evidence="5" type="ORF">BDK92_5842</name>
</gene>
<sequence length="132" mass="14391">MIDPRSHTPVYRQLADLLRATVATLPAGARLPSELAIRQTHGVGRDTVRSALRLLRDEGLVEVRSGYGWLVRGPVERIRVRVPRGATAYGRPATPEEQTDHGIDPGGYVQVVEIGGRTVSVTALDRTLLTFA</sequence>
<dbReference type="PANTHER" id="PTHR44846">
    <property type="entry name" value="MANNOSYL-D-GLYCERATE TRANSPORT/METABOLISM SYSTEM REPRESSOR MNGR-RELATED"/>
    <property type="match status" value="1"/>
</dbReference>
<dbReference type="OrthoDB" id="4558810at2"/>
<evidence type="ECO:0000256" key="3">
    <source>
        <dbReference type="ARBA" id="ARBA00023163"/>
    </source>
</evidence>
<dbReference type="RefSeq" id="WP_121159542.1">
    <property type="nucleotide sequence ID" value="NZ_RBKT01000001.1"/>
</dbReference>
<dbReference type="Proteomes" id="UP000277671">
    <property type="component" value="Unassembled WGS sequence"/>
</dbReference>
<dbReference type="InterPro" id="IPR036390">
    <property type="entry name" value="WH_DNA-bd_sf"/>
</dbReference>
<dbReference type="SMART" id="SM00345">
    <property type="entry name" value="HTH_GNTR"/>
    <property type="match status" value="1"/>
</dbReference>
<dbReference type="GO" id="GO:0045892">
    <property type="term" value="P:negative regulation of DNA-templated transcription"/>
    <property type="evidence" value="ECO:0007669"/>
    <property type="project" value="TreeGrafter"/>
</dbReference>
<dbReference type="InterPro" id="IPR050679">
    <property type="entry name" value="Bact_HTH_transcr_reg"/>
</dbReference>
<dbReference type="PROSITE" id="PS50949">
    <property type="entry name" value="HTH_GNTR"/>
    <property type="match status" value="1"/>
</dbReference>
<keyword evidence="3" id="KW-0804">Transcription</keyword>
<feature type="domain" description="HTH gntR-type" evidence="4">
    <location>
        <begin position="8"/>
        <end position="74"/>
    </location>
</feature>
<dbReference type="PANTHER" id="PTHR44846:SF17">
    <property type="entry name" value="GNTR-FAMILY TRANSCRIPTIONAL REGULATOR"/>
    <property type="match status" value="1"/>
</dbReference>
<dbReference type="InterPro" id="IPR000524">
    <property type="entry name" value="Tscrpt_reg_HTH_GntR"/>
</dbReference>
<evidence type="ECO:0000256" key="1">
    <source>
        <dbReference type="ARBA" id="ARBA00023015"/>
    </source>
</evidence>
<proteinExistence type="predicted"/>
<evidence type="ECO:0000256" key="2">
    <source>
        <dbReference type="ARBA" id="ARBA00023125"/>
    </source>
</evidence>